<feature type="chain" id="PRO_5004535480" evidence="1">
    <location>
        <begin position="29"/>
        <end position="442"/>
    </location>
</feature>
<protein>
    <submittedName>
        <fullName evidence="2">Uncharacterized protein</fullName>
    </submittedName>
</protein>
<organism evidence="2 3">
    <name type="scientific">Sulfuricella denitrificans (strain DSM 22764 / NBRC 105220 / skB26)</name>
    <dbReference type="NCBI Taxonomy" id="1163617"/>
    <lineage>
        <taxon>Bacteria</taxon>
        <taxon>Pseudomonadati</taxon>
        <taxon>Pseudomonadota</taxon>
        <taxon>Betaproteobacteria</taxon>
        <taxon>Nitrosomonadales</taxon>
        <taxon>Sulfuricellaceae</taxon>
        <taxon>Sulfuricella</taxon>
    </lineage>
</organism>
<dbReference type="HOGENOM" id="CLU_618093_0_0_4"/>
<evidence type="ECO:0000313" key="2">
    <source>
        <dbReference type="EMBL" id="BAN34845.1"/>
    </source>
</evidence>
<evidence type="ECO:0000313" key="3">
    <source>
        <dbReference type="Proteomes" id="UP000015559"/>
    </source>
</evidence>
<keyword evidence="3" id="KW-1185">Reference proteome</keyword>
<dbReference type="STRING" id="1163617.SCD_n01006"/>
<dbReference type="KEGG" id="sdr:SCD_n01006"/>
<sequence>MKATHHAFLRYVYFVLLTLALYASPTRAAETSPIPKMTVKVSLLSPYYPVVLRGAEVKALLGTADSKIRAIARHGNVLETIPFQIDKRDASGNYDLVRNVAGNPSVLGAVDECVFMTADAGERITLMPEQYAQQPAVGIALVDPKSGAQKWVYLLETKSAQYLPPSGKHHVAYDPLRDVIETNTYRIGFSSAQPFIVSSLQWHTGETNKWSPNVLDTMKIRHYGKLFGNIDFIRTQDDYLSRIAAVKEGPVRVIRRTINSVRVIGYLQSPSVTIDYVAYANGFQMDTTIDFPFPLGWFFSDIKTLTTIDWNDDPALPGLRIHGGDTPKGLAVDGHMTPEKERFNNVASQRFAVENAYGLLLVQLEMEKTLPVVARLTLQDDRTRPDAPENISGQYGNVGFLTTGWEKVGTSVHHLLFNALLLQKTTMEQGSGMLGRYPWKNP</sequence>
<dbReference type="AlphaFoldDB" id="S6A9X0"/>
<dbReference type="Proteomes" id="UP000015559">
    <property type="component" value="Chromosome"/>
</dbReference>
<reference evidence="2 3" key="1">
    <citation type="journal article" date="2012" name="Appl. Environ. Microbiol.">
        <title>Draft genome sequence of a psychrotolerant sulfur-oxidizing bacterium, Sulfuricella denitrificans skB26, and proteomic insights into cold adaptation.</title>
        <authorList>
            <person name="Watanabe T."/>
            <person name="Kojima H."/>
            <person name="Fukui M."/>
        </authorList>
    </citation>
    <scope>NUCLEOTIDE SEQUENCE [LARGE SCALE GENOMIC DNA]</scope>
    <source>
        <strain evidence="3">skB26</strain>
    </source>
</reference>
<dbReference type="OrthoDB" id="8554732at2"/>
<name>S6A9X0_SULDS</name>
<accession>S6A9X0</accession>
<proteinExistence type="predicted"/>
<feature type="signal peptide" evidence="1">
    <location>
        <begin position="1"/>
        <end position="28"/>
    </location>
</feature>
<gene>
    <name evidence="2" type="ORF">SCD_n01006</name>
</gene>
<dbReference type="RefSeq" id="WP_009206206.1">
    <property type="nucleotide sequence ID" value="NC_022357.1"/>
</dbReference>
<dbReference type="EMBL" id="AP013066">
    <property type="protein sequence ID" value="BAN34845.1"/>
    <property type="molecule type" value="Genomic_DNA"/>
</dbReference>
<evidence type="ECO:0000256" key="1">
    <source>
        <dbReference type="SAM" id="SignalP"/>
    </source>
</evidence>
<keyword evidence="1" id="KW-0732">Signal</keyword>